<dbReference type="Gene3D" id="3.20.20.100">
    <property type="entry name" value="NADP-dependent oxidoreductase domain"/>
    <property type="match status" value="1"/>
</dbReference>
<dbReference type="Pfam" id="PF00248">
    <property type="entry name" value="Aldo_ket_red"/>
    <property type="match status" value="1"/>
</dbReference>
<keyword evidence="1" id="KW-0560">Oxidoreductase</keyword>
<comment type="caution">
    <text evidence="3">The sequence shown here is derived from an EMBL/GenBank/DDBJ whole genome shotgun (WGS) entry which is preliminary data.</text>
</comment>
<gene>
    <name evidence="3" type="ORF">HANVADRAFT_21772</name>
</gene>
<dbReference type="EMBL" id="LXPE01000004">
    <property type="protein sequence ID" value="OBA28182.1"/>
    <property type="molecule type" value="Genomic_DNA"/>
</dbReference>
<reference evidence="4" key="1">
    <citation type="journal article" date="2016" name="Proc. Natl. Acad. Sci. U.S.A.">
        <title>Comparative genomics of biotechnologically important yeasts.</title>
        <authorList>
            <person name="Riley R."/>
            <person name="Haridas S."/>
            <person name="Wolfe K.H."/>
            <person name="Lopes M.R."/>
            <person name="Hittinger C.T."/>
            <person name="Goeker M."/>
            <person name="Salamov A.A."/>
            <person name="Wisecaver J.H."/>
            <person name="Long T.M."/>
            <person name="Calvey C.H."/>
            <person name="Aerts A.L."/>
            <person name="Barry K.W."/>
            <person name="Choi C."/>
            <person name="Clum A."/>
            <person name="Coughlan A.Y."/>
            <person name="Deshpande S."/>
            <person name="Douglass A.P."/>
            <person name="Hanson S.J."/>
            <person name="Klenk H.-P."/>
            <person name="LaButti K.M."/>
            <person name="Lapidus A."/>
            <person name="Lindquist E.A."/>
            <person name="Lipzen A.M."/>
            <person name="Meier-Kolthoff J.P."/>
            <person name="Ohm R.A."/>
            <person name="Otillar R.P."/>
            <person name="Pangilinan J.L."/>
            <person name="Peng Y."/>
            <person name="Rokas A."/>
            <person name="Rosa C.A."/>
            <person name="Scheuner C."/>
            <person name="Sibirny A.A."/>
            <person name="Slot J.C."/>
            <person name="Stielow J.B."/>
            <person name="Sun H."/>
            <person name="Kurtzman C.P."/>
            <person name="Blackwell M."/>
            <person name="Grigoriev I.V."/>
            <person name="Jeffries T.W."/>
        </authorList>
    </citation>
    <scope>NUCLEOTIDE SEQUENCE [LARGE SCALE GENOMIC DNA]</scope>
    <source>
        <strain evidence="4">NRRL Y-1626</strain>
    </source>
</reference>
<evidence type="ECO:0000313" key="3">
    <source>
        <dbReference type="EMBL" id="OBA28182.1"/>
    </source>
</evidence>
<proteinExistence type="predicted"/>
<evidence type="ECO:0000259" key="2">
    <source>
        <dbReference type="Pfam" id="PF00248"/>
    </source>
</evidence>
<name>A0A1B7THE9_9ASCO</name>
<sequence>MPGSVTQIRNALLNKKTLGYGLMSFTWRDPPVPFEEAASTMRELLKTVPSDTHKILFNLGEFYGEPFLNLKYAKNFIDTLDPTEKKKIMVSVKGGMNNATMTPNGTREWITNSVEGCLNVLGYIDIFECARLDTEHWEESLDTLIEYVDAGKIGALSLSEVTKEQIEMIFNKKNYKDYIASVELELSLFSKQIIDNGTCDYLNEKGIPIVCYSPLGRGLLTNQIKSTKDIPKGDFRAMLKRFQGDAMAHNMILVKFLEENFVEGKDRTLPQLALAWVRKNSSTFKNINFIPIPSGTTPVRVRENFTIKNLTDEEYEKINDFLKSFKTSGDRYEMA</sequence>
<dbReference type="PANTHER" id="PTHR43625:SF78">
    <property type="entry name" value="PYRIDOXAL REDUCTASE-RELATED"/>
    <property type="match status" value="1"/>
</dbReference>
<dbReference type="SUPFAM" id="SSF51430">
    <property type="entry name" value="NAD(P)-linked oxidoreductase"/>
    <property type="match status" value="1"/>
</dbReference>
<dbReference type="PANTHER" id="PTHR43625">
    <property type="entry name" value="AFLATOXIN B1 ALDEHYDE REDUCTASE"/>
    <property type="match status" value="1"/>
</dbReference>
<dbReference type="Proteomes" id="UP000092321">
    <property type="component" value="Unassembled WGS sequence"/>
</dbReference>
<dbReference type="OrthoDB" id="37537at2759"/>
<dbReference type="GO" id="GO:0005737">
    <property type="term" value="C:cytoplasm"/>
    <property type="evidence" value="ECO:0007669"/>
    <property type="project" value="TreeGrafter"/>
</dbReference>
<protein>
    <submittedName>
        <fullName evidence="3">Aldo/keto reductase</fullName>
    </submittedName>
</protein>
<dbReference type="CDD" id="cd19077">
    <property type="entry name" value="AKR_AKR8A1-2"/>
    <property type="match status" value="1"/>
</dbReference>
<dbReference type="InterPro" id="IPR050791">
    <property type="entry name" value="Aldo-Keto_reductase"/>
</dbReference>
<organism evidence="3 4">
    <name type="scientific">Hanseniaspora valbyensis NRRL Y-1626</name>
    <dbReference type="NCBI Taxonomy" id="766949"/>
    <lineage>
        <taxon>Eukaryota</taxon>
        <taxon>Fungi</taxon>
        <taxon>Dikarya</taxon>
        <taxon>Ascomycota</taxon>
        <taxon>Saccharomycotina</taxon>
        <taxon>Saccharomycetes</taxon>
        <taxon>Saccharomycodales</taxon>
        <taxon>Saccharomycodaceae</taxon>
        <taxon>Hanseniaspora</taxon>
    </lineage>
</organism>
<feature type="domain" description="NADP-dependent oxidoreductase" evidence="2">
    <location>
        <begin position="18"/>
        <end position="321"/>
    </location>
</feature>
<evidence type="ECO:0000313" key="4">
    <source>
        <dbReference type="Proteomes" id="UP000092321"/>
    </source>
</evidence>
<dbReference type="InterPro" id="IPR036812">
    <property type="entry name" value="NAD(P)_OxRdtase_dom_sf"/>
</dbReference>
<accession>A0A1B7THE9</accession>
<evidence type="ECO:0000256" key="1">
    <source>
        <dbReference type="ARBA" id="ARBA00023002"/>
    </source>
</evidence>
<dbReference type="InterPro" id="IPR023210">
    <property type="entry name" value="NADP_OxRdtase_dom"/>
</dbReference>
<dbReference type="GO" id="GO:0016491">
    <property type="term" value="F:oxidoreductase activity"/>
    <property type="evidence" value="ECO:0007669"/>
    <property type="project" value="UniProtKB-KW"/>
</dbReference>
<keyword evidence="4" id="KW-1185">Reference proteome</keyword>
<dbReference type="AlphaFoldDB" id="A0A1B7THE9"/>